<dbReference type="Pfam" id="PF25137">
    <property type="entry name" value="ADH_Fe_C"/>
    <property type="match status" value="1"/>
</dbReference>
<reference evidence="5 6" key="1">
    <citation type="submission" date="2018-08" db="EMBL/GenBank/DDBJ databases">
        <title>A genome reference for cultivated species of the human gut microbiota.</title>
        <authorList>
            <person name="Zou Y."/>
            <person name="Xue W."/>
            <person name="Luo G."/>
        </authorList>
    </citation>
    <scope>NUCLEOTIDE SEQUENCE [LARGE SCALE GENOMIC DNA]</scope>
    <source>
        <strain evidence="5 6">AM13-21</strain>
    </source>
</reference>
<evidence type="ECO:0000259" key="4">
    <source>
        <dbReference type="Pfam" id="PF25137"/>
    </source>
</evidence>
<proteinExistence type="inferred from homology"/>
<evidence type="ECO:0000256" key="2">
    <source>
        <dbReference type="ARBA" id="ARBA00023002"/>
    </source>
</evidence>
<feature type="domain" description="Alcohol dehydrogenase iron-type/glycerol dehydrogenase GldA" evidence="3">
    <location>
        <begin position="4"/>
        <end position="177"/>
    </location>
</feature>
<evidence type="ECO:0000259" key="3">
    <source>
        <dbReference type="Pfam" id="PF00465"/>
    </source>
</evidence>
<keyword evidence="2" id="KW-0560">Oxidoreductase</keyword>
<name>A0A415BH90_PHOVU</name>
<dbReference type="GO" id="GO:0004022">
    <property type="term" value="F:alcohol dehydrogenase (NAD+) activity"/>
    <property type="evidence" value="ECO:0007669"/>
    <property type="project" value="TreeGrafter"/>
</dbReference>
<accession>A0A415BH90</accession>
<dbReference type="PANTHER" id="PTHR11496:SF104">
    <property type="entry name" value="3-DEOXY-ALPHA-D-MANNO-OCTULOSONATE 8-OXIDASE"/>
    <property type="match status" value="1"/>
</dbReference>
<dbReference type="FunFam" id="3.40.50.1970:FF:000003">
    <property type="entry name" value="Alcohol dehydrogenase, iron-containing"/>
    <property type="match status" value="1"/>
</dbReference>
<dbReference type="InterPro" id="IPR039697">
    <property type="entry name" value="Alcohol_dehydrogenase_Fe"/>
</dbReference>
<dbReference type="Proteomes" id="UP000285777">
    <property type="component" value="Unassembled WGS sequence"/>
</dbReference>
<evidence type="ECO:0000313" key="6">
    <source>
        <dbReference type="Proteomes" id="UP000285777"/>
    </source>
</evidence>
<protein>
    <submittedName>
        <fullName evidence="5">Iron-containing alcohol dehydrogenase</fullName>
    </submittedName>
</protein>
<sequence length="385" mass="41455">MNIPTCALFGAGELNNLHKQVLPGRKALLVISNGRSTRVNGALERVVEQLAKAGVEYVLFDRVEANPLVGTVMAGGTTAKEQGCDMIVALGGGSVIDAAKAIAVMATNDGYYWDYISSGTGMGKSLGNRPLPLIAIPTTAGTGSETDSACVVTNDTTHEKTGFGHPSLYPVLAVIDPELMTTVPAVFTAYQGFDALFHSIEGYVSNRANPMSDMYALTAIENITRYLPQAVADGNDIEARSRMAFGSYLSGVVMCVGGVTSQHSLEHAMSAYHQHLPHGAGLILISRAYFSHMIETHACDGRFVQMARVMGMPKATFPKEFITALETLKQKCGVGELKMSDYGIQKEEASLFATNARKTMGRLFTLDRIQLSDTDSENIYNESYR</sequence>
<dbReference type="InterPro" id="IPR001670">
    <property type="entry name" value="ADH_Fe/GldA"/>
</dbReference>
<dbReference type="SUPFAM" id="SSF56796">
    <property type="entry name" value="Dehydroquinate synthase-like"/>
    <property type="match status" value="1"/>
</dbReference>
<dbReference type="Pfam" id="PF00465">
    <property type="entry name" value="Fe-ADH"/>
    <property type="match status" value="1"/>
</dbReference>
<comment type="caution">
    <text evidence="5">The sequence shown here is derived from an EMBL/GenBank/DDBJ whole genome shotgun (WGS) entry which is preliminary data.</text>
</comment>
<dbReference type="GO" id="GO:0046872">
    <property type="term" value="F:metal ion binding"/>
    <property type="evidence" value="ECO:0007669"/>
    <property type="project" value="InterPro"/>
</dbReference>
<evidence type="ECO:0000256" key="1">
    <source>
        <dbReference type="ARBA" id="ARBA00007358"/>
    </source>
</evidence>
<evidence type="ECO:0000313" key="5">
    <source>
        <dbReference type="EMBL" id="RHI84076.1"/>
    </source>
</evidence>
<feature type="domain" description="Fe-containing alcohol dehydrogenase-like C-terminal" evidence="4">
    <location>
        <begin position="188"/>
        <end position="379"/>
    </location>
</feature>
<dbReference type="CDD" id="cd08185">
    <property type="entry name" value="Fe-ADH-like"/>
    <property type="match status" value="1"/>
</dbReference>
<dbReference type="AlphaFoldDB" id="A0A415BH90"/>
<dbReference type="InterPro" id="IPR056798">
    <property type="entry name" value="ADH_Fe_C"/>
</dbReference>
<dbReference type="Gene3D" id="3.40.50.1970">
    <property type="match status" value="1"/>
</dbReference>
<dbReference type="Gene3D" id="1.20.1090.10">
    <property type="entry name" value="Dehydroquinate synthase-like - alpha domain"/>
    <property type="match status" value="1"/>
</dbReference>
<organism evidence="5 6">
    <name type="scientific">Phocaeicola vulgatus</name>
    <name type="common">Bacteroides vulgatus</name>
    <dbReference type="NCBI Taxonomy" id="821"/>
    <lineage>
        <taxon>Bacteria</taxon>
        <taxon>Pseudomonadati</taxon>
        <taxon>Bacteroidota</taxon>
        <taxon>Bacteroidia</taxon>
        <taxon>Bacteroidales</taxon>
        <taxon>Bacteroidaceae</taxon>
        <taxon>Phocaeicola</taxon>
    </lineage>
</organism>
<dbReference type="EMBL" id="QRLF01000048">
    <property type="protein sequence ID" value="RHI84076.1"/>
    <property type="molecule type" value="Genomic_DNA"/>
</dbReference>
<gene>
    <name evidence="5" type="ORF">DW150_20695</name>
</gene>
<comment type="similarity">
    <text evidence="1">Belongs to the iron-containing alcohol dehydrogenase family.</text>
</comment>
<dbReference type="PANTHER" id="PTHR11496">
    <property type="entry name" value="ALCOHOL DEHYDROGENASE"/>
    <property type="match status" value="1"/>
</dbReference>